<dbReference type="EMBL" id="CACRTR010000003">
    <property type="protein sequence ID" value="VYT81164.1"/>
    <property type="molecule type" value="Genomic_DNA"/>
</dbReference>
<evidence type="ECO:0000256" key="3">
    <source>
        <dbReference type="SAM" id="Phobius"/>
    </source>
</evidence>
<keyword evidence="3" id="KW-0812">Transmembrane</keyword>
<dbReference type="InterPro" id="IPR013378">
    <property type="entry name" value="InlB-like_B-rpt"/>
</dbReference>
<keyword evidence="3" id="KW-1133">Transmembrane helix</keyword>
<dbReference type="InterPro" id="IPR042229">
    <property type="entry name" value="Listeria/Bacterioides_rpt_sf"/>
</dbReference>
<dbReference type="AlphaFoldDB" id="A0A6N2ZP97"/>
<proteinExistence type="predicted"/>
<name>A0A6N2ZP97_EUBLI</name>
<keyword evidence="4" id="KW-0732">Signal</keyword>
<evidence type="ECO:0000256" key="4">
    <source>
        <dbReference type="SAM" id="SignalP"/>
    </source>
</evidence>
<comment type="subcellular location">
    <subcellularLocation>
        <location evidence="1">Cell envelope</location>
    </subcellularLocation>
</comment>
<feature type="transmembrane region" description="Helical" evidence="3">
    <location>
        <begin position="313"/>
        <end position="332"/>
    </location>
</feature>
<gene>
    <name evidence="5" type="primary">inlA_2</name>
    <name evidence="5" type="ORF">ELLFYP34_01979</name>
</gene>
<feature type="region of interest" description="Disordered" evidence="2">
    <location>
        <begin position="280"/>
        <end position="306"/>
    </location>
</feature>
<dbReference type="InterPro" id="IPR011047">
    <property type="entry name" value="Quinoprotein_ADH-like_sf"/>
</dbReference>
<evidence type="ECO:0000313" key="5">
    <source>
        <dbReference type="EMBL" id="VYT81164.1"/>
    </source>
</evidence>
<keyword evidence="3" id="KW-0472">Membrane</keyword>
<feature type="signal peptide" evidence="4">
    <location>
        <begin position="1"/>
        <end position="33"/>
    </location>
</feature>
<reference evidence="5" key="1">
    <citation type="submission" date="2019-11" db="EMBL/GenBank/DDBJ databases">
        <authorList>
            <person name="Feng L."/>
        </authorList>
    </citation>
    <scope>NUCLEOTIDE SEQUENCE</scope>
    <source>
        <strain evidence="5">ElimosumLFYP34</strain>
    </source>
</reference>
<feature type="chain" id="PRO_5026715674" evidence="4">
    <location>
        <begin position="34"/>
        <end position="336"/>
    </location>
</feature>
<dbReference type="Gene3D" id="2.60.40.4270">
    <property type="entry name" value="Listeria-Bacteroides repeat domain"/>
    <property type="match status" value="3"/>
</dbReference>
<feature type="compositionally biased region" description="Polar residues" evidence="2">
    <location>
        <begin position="286"/>
        <end position="305"/>
    </location>
</feature>
<dbReference type="GO" id="GO:0030313">
    <property type="term" value="C:cell envelope"/>
    <property type="evidence" value="ECO:0007669"/>
    <property type="project" value="UniProtKB-SubCell"/>
</dbReference>
<dbReference type="SUPFAM" id="SSF50998">
    <property type="entry name" value="Quinoprotein alcohol dehydrogenase-like"/>
    <property type="match status" value="1"/>
</dbReference>
<protein>
    <submittedName>
        <fullName evidence="5">Internalin-A</fullName>
    </submittedName>
</protein>
<evidence type="ECO:0000256" key="1">
    <source>
        <dbReference type="ARBA" id="ARBA00004196"/>
    </source>
</evidence>
<evidence type="ECO:0000256" key="2">
    <source>
        <dbReference type="SAM" id="MobiDB-lite"/>
    </source>
</evidence>
<organism evidence="5">
    <name type="scientific">Eubacterium limosum</name>
    <dbReference type="NCBI Taxonomy" id="1736"/>
    <lineage>
        <taxon>Bacteria</taxon>
        <taxon>Bacillati</taxon>
        <taxon>Bacillota</taxon>
        <taxon>Clostridia</taxon>
        <taxon>Eubacteriales</taxon>
        <taxon>Eubacteriaceae</taxon>
        <taxon>Eubacterium</taxon>
    </lineage>
</organism>
<dbReference type="Pfam" id="PF09479">
    <property type="entry name" value="Flg_new"/>
    <property type="match status" value="3"/>
</dbReference>
<accession>A0A6N2ZP97</accession>
<sequence>MKQRNSIKKLGSLYLLACLILLSGFSPFAVAQAAPDSPIYQVVFDPEDGSSYHNWHKASIPEGGRITDQPADPQKEGFIFEGWAYAYDENDTPVLWNFAADAVSENTTLWAVWGKACQIVFDPEDGTGYSDWYKVTIPAGGKITDPPADPQKEGFVFEGWAYAYDENGTPVLWNFETDAVSENTTLWAVWENGTIVAFDPDDGKATYPDFYKAVVKPGHKVTDIPADPQREGYVFEGWAYAYDENGNPLLWDFNRPAGEKNMTLWASWTKEDNGNHAGIGNGTAGADNNSAGTIQDKTDTTSKNPATGKEGNYFLGFLAVLGVLSFGALALLKHQR</sequence>